<dbReference type="OrthoDB" id="3712354at2"/>
<feature type="transmembrane region" description="Helical" evidence="5">
    <location>
        <begin position="451"/>
        <end position="468"/>
    </location>
</feature>
<dbReference type="KEGG" id="bsol:FSW04_17175"/>
<feature type="transmembrane region" description="Helical" evidence="5">
    <location>
        <begin position="91"/>
        <end position="112"/>
    </location>
</feature>
<evidence type="ECO:0000256" key="5">
    <source>
        <dbReference type="SAM" id="Phobius"/>
    </source>
</evidence>
<dbReference type="Pfam" id="PF04932">
    <property type="entry name" value="Wzy_C"/>
    <property type="match status" value="1"/>
</dbReference>
<reference evidence="7 8" key="1">
    <citation type="journal article" date="2018" name="J. Microbiol.">
        <title>Baekduia soli gen. nov., sp. nov., a novel bacterium isolated from the soil of Baekdu Mountain and proposal of a novel family name, Baekduiaceae fam. nov.</title>
        <authorList>
            <person name="An D.S."/>
            <person name="Siddiqi M.Z."/>
            <person name="Kim K.H."/>
            <person name="Yu H.S."/>
            <person name="Im W.T."/>
        </authorList>
    </citation>
    <scope>NUCLEOTIDE SEQUENCE [LARGE SCALE GENOMIC DNA]</scope>
    <source>
        <strain evidence="7 8">BR7-21</strain>
    </source>
</reference>
<dbReference type="EMBL" id="CP042430">
    <property type="protein sequence ID" value="QEC49138.1"/>
    <property type="molecule type" value="Genomic_DNA"/>
</dbReference>
<evidence type="ECO:0000256" key="4">
    <source>
        <dbReference type="ARBA" id="ARBA00023136"/>
    </source>
</evidence>
<feature type="transmembrane region" description="Helical" evidence="5">
    <location>
        <begin position="178"/>
        <end position="196"/>
    </location>
</feature>
<keyword evidence="8" id="KW-1185">Reference proteome</keyword>
<dbReference type="PANTHER" id="PTHR37422">
    <property type="entry name" value="TEICHURONIC ACID BIOSYNTHESIS PROTEIN TUAE"/>
    <property type="match status" value="1"/>
</dbReference>
<dbReference type="InterPro" id="IPR051533">
    <property type="entry name" value="WaaL-like"/>
</dbReference>
<keyword evidence="4 5" id="KW-0472">Membrane</keyword>
<evidence type="ECO:0000256" key="1">
    <source>
        <dbReference type="ARBA" id="ARBA00004141"/>
    </source>
</evidence>
<feature type="transmembrane region" description="Helical" evidence="5">
    <location>
        <begin position="474"/>
        <end position="490"/>
    </location>
</feature>
<evidence type="ECO:0000256" key="3">
    <source>
        <dbReference type="ARBA" id="ARBA00022989"/>
    </source>
</evidence>
<accession>A0A5B8U8J9</accession>
<dbReference type="PANTHER" id="PTHR37422:SF13">
    <property type="entry name" value="LIPOPOLYSACCHARIDE BIOSYNTHESIS PROTEIN PA4999-RELATED"/>
    <property type="match status" value="1"/>
</dbReference>
<evidence type="ECO:0000256" key="2">
    <source>
        <dbReference type="ARBA" id="ARBA00022692"/>
    </source>
</evidence>
<evidence type="ECO:0000313" key="8">
    <source>
        <dbReference type="Proteomes" id="UP000321805"/>
    </source>
</evidence>
<dbReference type="RefSeq" id="WP_146921466.1">
    <property type="nucleotide sequence ID" value="NZ_CP042430.1"/>
</dbReference>
<protein>
    <recommendedName>
        <fullName evidence="6">O-antigen ligase-related domain-containing protein</fullName>
    </recommendedName>
</protein>
<name>A0A5B8U8J9_9ACTN</name>
<dbReference type="AlphaFoldDB" id="A0A5B8U8J9"/>
<evidence type="ECO:0000259" key="6">
    <source>
        <dbReference type="Pfam" id="PF04932"/>
    </source>
</evidence>
<feature type="transmembrane region" description="Helical" evidence="5">
    <location>
        <begin position="29"/>
        <end position="51"/>
    </location>
</feature>
<sequence>MSATGLAAPPAPVTPWAPRHAGARRRIKLIAVPLAAALFGIAVGLGSLPLILLSLVPLAAAVVLRADGAVVVFAAGFYLNLPVVVVHQTHLPSALASALAALLLLPFFGYVVMGRQPLVVTPALGLMVGYLAALVLSATLAPGAGPATTSEITGFITEGLLLFVLVTNAVRTVRTMRLVMWAVVLMGALMGLISVWQEVTHSYSNHLFGLAQIDVTGFDVGSSVTGKSLRPRLAGPIGEKNRYAQVLIVLIPLALYLARSEARRWLQVVAGACAVLTLCGIMLSFSRGAAIAVVVMILAMALVGFVRARYVAGLLVAVVALTFAVAPDYISRLQTLSSADSALATNSTADGAVVGRATENLAAFHAFADHPIFGVGPGQYFRQYSQEYANQLNLRFLSTNRQAHNLYLGLAADVGVVGVAMFLAIVIATMLQLWRLNVLWRDREPRHAQMALAFLLALVAYMASGVFLQLAYQRYFFFLVALANAAIWVLRREAVRRRIA</sequence>
<feature type="transmembrane region" description="Helical" evidence="5">
    <location>
        <begin position="311"/>
        <end position="330"/>
    </location>
</feature>
<dbReference type="Proteomes" id="UP000321805">
    <property type="component" value="Chromosome"/>
</dbReference>
<feature type="transmembrane region" description="Helical" evidence="5">
    <location>
        <begin position="289"/>
        <end position="306"/>
    </location>
</feature>
<feature type="transmembrane region" description="Helical" evidence="5">
    <location>
        <begin position="119"/>
        <end position="140"/>
    </location>
</feature>
<feature type="transmembrane region" description="Helical" evidence="5">
    <location>
        <begin position="242"/>
        <end position="258"/>
    </location>
</feature>
<proteinExistence type="predicted"/>
<dbReference type="InterPro" id="IPR007016">
    <property type="entry name" value="O-antigen_ligase-rel_domated"/>
</dbReference>
<comment type="subcellular location">
    <subcellularLocation>
        <location evidence="1">Membrane</location>
        <topology evidence="1">Multi-pass membrane protein</topology>
    </subcellularLocation>
</comment>
<keyword evidence="2 5" id="KW-0812">Transmembrane</keyword>
<evidence type="ECO:0000313" key="7">
    <source>
        <dbReference type="EMBL" id="QEC49138.1"/>
    </source>
</evidence>
<feature type="transmembrane region" description="Helical" evidence="5">
    <location>
        <begin position="406"/>
        <end position="431"/>
    </location>
</feature>
<gene>
    <name evidence="7" type="ORF">FSW04_17175</name>
</gene>
<dbReference type="GO" id="GO:0016020">
    <property type="term" value="C:membrane"/>
    <property type="evidence" value="ECO:0007669"/>
    <property type="project" value="UniProtKB-SubCell"/>
</dbReference>
<keyword evidence="3 5" id="KW-1133">Transmembrane helix</keyword>
<feature type="domain" description="O-antigen ligase-related" evidence="6">
    <location>
        <begin position="273"/>
        <end position="423"/>
    </location>
</feature>
<organism evidence="7 8">
    <name type="scientific">Baekduia soli</name>
    <dbReference type="NCBI Taxonomy" id="496014"/>
    <lineage>
        <taxon>Bacteria</taxon>
        <taxon>Bacillati</taxon>
        <taxon>Actinomycetota</taxon>
        <taxon>Thermoleophilia</taxon>
        <taxon>Solirubrobacterales</taxon>
        <taxon>Baekduiaceae</taxon>
        <taxon>Baekduia</taxon>
    </lineage>
</organism>
<feature type="transmembrane region" description="Helical" evidence="5">
    <location>
        <begin position="152"/>
        <end position="171"/>
    </location>
</feature>
<feature type="transmembrane region" description="Helical" evidence="5">
    <location>
        <begin position="265"/>
        <end position="283"/>
    </location>
</feature>